<feature type="compositionally biased region" description="Polar residues" evidence="10">
    <location>
        <begin position="624"/>
        <end position="642"/>
    </location>
</feature>
<feature type="compositionally biased region" description="Low complexity" evidence="10">
    <location>
        <begin position="1188"/>
        <end position="1203"/>
    </location>
</feature>
<dbReference type="Pfam" id="PF26466">
    <property type="entry name" value="DNA_primase_lrg_N"/>
    <property type="match status" value="1"/>
</dbReference>
<evidence type="ECO:0000256" key="6">
    <source>
        <dbReference type="ARBA" id="ARBA00022723"/>
    </source>
</evidence>
<feature type="compositionally biased region" description="Polar residues" evidence="10">
    <location>
        <begin position="128"/>
        <end position="138"/>
    </location>
</feature>
<dbReference type="InterPro" id="IPR016558">
    <property type="entry name" value="DNA_primase_lsu_euk"/>
</dbReference>
<feature type="region of interest" description="Disordered" evidence="10">
    <location>
        <begin position="1015"/>
        <end position="1072"/>
    </location>
</feature>
<accession>A0A4Z0A415</accession>
<feature type="compositionally biased region" description="Polar residues" evidence="10">
    <location>
        <begin position="174"/>
        <end position="183"/>
    </location>
</feature>
<dbReference type="GO" id="GO:0006270">
    <property type="term" value="P:DNA replication initiation"/>
    <property type="evidence" value="ECO:0007669"/>
    <property type="project" value="TreeGrafter"/>
</dbReference>
<proteinExistence type="inferred from homology"/>
<dbReference type="Pfam" id="PF04104">
    <property type="entry name" value="DNA_primase_lrg"/>
    <property type="match status" value="1"/>
</dbReference>
<dbReference type="OrthoDB" id="421393at2759"/>
<dbReference type="GO" id="GO:0046872">
    <property type="term" value="F:metal ion binding"/>
    <property type="evidence" value="ECO:0007669"/>
    <property type="project" value="UniProtKB-KW"/>
</dbReference>
<gene>
    <name evidence="12" type="ORF">EWM64_g2247</name>
</gene>
<comment type="cofactor">
    <cofactor evidence="1">
        <name>[4Fe-4S] cluster</name>
        <dbReference type="ChEBI" id="CHEBI:49883"/>
    </cofactor>
</comment>
<feature type="compositionally biased region" description="Basic and acidic residues" evidence="10">
    <location>
        <begin position="193"/>
        <end position="288"/>
    </location>
</feature>
<feature type="compositionally biased region" description="Polar residues" evidence="10">
    <location>
        <begin position="586"/>
        <end position="604"/>
    </location>
</feature>
<keyword evidence="8" id="KW-0411">Iron-sulfur</keyword>
<evidence type="ECO:0000256" key="2">
    <source>
        <dbReference type="ARBA" id="ARBA00010564"/>
    </source>
</evidence>
<dbReference type="Proteomes" id="UP000298061">
    <property type="component" value="Unassembled WGS sequence"/>
</dbReference>
<feature type="region of interest" description="Disordered" evidence="10">
    <location>
        <begin position="1100"/>
        <end position="1237"/>
    </location>
</feature>
<evidence type="ECO:0000256" key="1">
    <source>
        <dbReference type="ARBA" id="ARBA00001966"/>
    </source>
</evidence>
<evidence type="ECO:0000256" key="9">
    <source>
        <dbReference type="ARBA" id="ARBA00023125"/>
    </source>
</evidence>
<dbReference type="InterPro" id="IPR058560">
    <property type="entry name" value="DNA_primase_C"/>
</dbReference>
<dbReference type="GO" id="GO:0051539">
    <property type="term" value="F:4 iron, 4 sulfur cluster binding"/>
    <property type="evidence" value="ECO:0007669"/>
    <property type="project" value="UniProtKB-KW"/>
</dbReference>
<dbReference type="EMBL" id="SFCI01000176">
    <property type="protein sequence ID" value="TFY81766.1"/>
    <property type="molecule type" value="Genomic_DNA"/>
</dbReference>
<feature type="compositionally biased region" description="Basic and acidic residues" evidence="10">
    <location>
        <begin position="805"/>
        <end position="816"/>
    </location>
</feature>
<evidence type="ECO:0000256" key="10">
    <source>
        <dbReference type="SAM" id="MobiDB-lite"/>
    </source>
</evidence>
<comment type="similarity">
    <text evidence="2">Belongs to the eukaryotic-type primase large subunit family.</text>
</comment>
<feature type="compositionally biased region" description="Basic and acidic residues" evidence="10">
    <location>
        <begin position="139"/>
        <end position="148"/>
    </location>
</feature>
<dbReference type="Gene3D" id="1.20.930.80">
    <property type="match status" value="1"/>
</dbReference>
<feature type="compositionally biased region" description="Polar residues" evidence="10">
    <location>
        <begin position="79"/>
        <end position="109"/>
    </location>
</feature>
<feature type="compositionally biased region" description="Basic and acidic residues" evidence="10">
    <location>
        <begin position="295"/>
        <end position="307"/>
    </location>
</feature>
<feature type="compositionally biased region" description="Polar residues" evidence="10">
    <location>
        <begin position="926"/>
        <end position="948"/>
    </location>
</feature>
<evidence type="ECO:0000256" key="3">
    <source>
        <dbReference type="ARBA" id="ARBA00022485"/>
    </source>
</evidence>
<dbReference type="PANTHER" id="PTHR10537">
    <property type="entry name" value="DNA PRIMASE LARGE SUBUNIT"/>
    <property type="match status" value="1"/>
</dbReference>
<feature type="compositionally biased region" description="Polar residues" evidence="10">
    <location>
        <begin position="1015"/>
        <end position="1034"/>
    </location>
</feature>
<protein>
    <recommendedName>
        <fullName evidence="11">DNA primase large subunit C-terminal domain-containing protein</fullName>
    </recommendedName>
</protein>
<feature type="compositionally biased region" description="Polar residues" evidence="10">
    <location>
        <begin position="969"/>
        <end position="996"/>
    </location>
</feature>
<keyword evidence="4" id="KW-0639">Primosome</keyword>
<evidence type="ECO:0000313" key="13">
    <source>
        <dbReference type="Proteomes" id="UP000298061"/>
    </source>
</evidence>
<evidence type="ECO:0000313" key="12">
    <source>
        <dbReference type="EMBL" id="TFY81766.1"/>
    </source>
</evidence>
<dbReference type="PANTHER" id="PTHR10537:SF3">
    <property type="entry name" value="DNA PRIMASE LARGE SUBUNIT"/>
    <property type="match status" value="1"/>
</dbReference>
<evidence type="ECO:0000256" key="7">
    <source>
        <dbReference type="ARBA" id="ARBA00023004"/>
    </source>
</evidence>
<feature type="compositionally biased region" description="Polar residues" evidence="10">
    <location>
        <begin position="710"/>
        <end position="727"/>
    </location>
</feature>
<dbReference type="GO" id="GO:0005658">
    <property type="term" value="C:alpha DNA polymerase:primase complex"/>
    <property type="evidence" value="ECO:0007669"/>
    <property type="project" value="TreeGrafter"/>
</dbReference>
<feature type="compositionally biased region" description="Polar residues" evidence="10">
    <location>
        <begin position="853"/>
        <end position="882"/>
    </location>
</feature>
<name>A0A4Z0A415_9AGAM</name>
<evidence type="ECO:0000256" key="8">
    <source>
        <dbReference type="ARBA" id="ARBA00023014"/>
    </source>
</evidence>
<keyword evidence="3" id="KW-0004">4Fe-4S</keyword>
<feature type="region of interest" description="Disordered" evidence="10">
    <location>
        <begin position="1280"/>
        <end position="1309"/>
    </location>
</feature>
<keyword evidence="13" id="KW-1185">Reference proteome</keyword>
<reference evidence="12 13" key="1">
    <citation type="submission" date="2019-02" db="EMBL/GenBank/DDBJ databases">
        <title>Genome sequencing of the rare red list fungi Hericium alpestre (H. flagellum).</title>
        <authorList>
            <person name="Buettner E."/>
            <person name="Kellner H."/>
        </authorList>
    </citation>
    <scope>NUCLEOTIDE SEQUENCE [LARGE SCALE GENOMIC DNA]</scope>
    <source>
        <strain evidence="12 13">DSM 108284</strain>
    </source>
</reference>
<feature type="compositionally biased region" description="Pro residues" evidence="10">
    <location>
        <begin position="532"/>
        <end position="546"/>
    </location>
</feature>
<sequence length="1835" mass="202137">MSSYKLWNLDVREREYDSDRTKHKSSSKHQPSAESRSKSRPDAKQPSRGYVSEGQVPTHAAQPSHHYDTLPSKPKSSRHVPTSSQQYPSTHATKATTSNTNLPVATGSHQPRYPEQSYDSRTYPVRGTTANKVVSSSADRPRAPDERKSSRHHRTASAQPATSASTAVPSSSAIQAQTFWTPPSQEPPKTSKRQKENDTEQARDADRAKEKERRREERRHEEDRANAQESRREEERRREKEQRRKEKEERRLHEAERLQEQKARDDTQRLELARERSREQRARDDLRGLLHLPHMGKESKRSRYKDSDESDNSGRKLAGTTRHRHHREPDGKAEVRSIDVDFINIPPLNRFADQVAGMSIQHQQTFSVPVTQSAAQAQALAHRSENVPSSSSREHRRHTTPLQTSRVLPGYSSDQPKPSKHSRSRSEAVPYPPGYATSTSDTEKPSKREHHLHPYDALRPVAHNGDARQGTSTSANGLSRTRTSSNAQHQTLAPPAAKQESKSGLTQWLFSRSGDTPNPRPPESQYATPAGTPTPPSPAPLPVPPPRIERENSPAQVVSIRAAQGPSDQLPDQYHKRSAPAPVPTANGTSYDSAYNPSPSSRTQAAPDPRYAVPVQPQARLTVAHQSSTDSRTPAAAGTQNHPGPYSAHAPYQSYPGVSQPTVPSPAAHLTRTPPYDPRANNVPHTPSPYIPASSAPPPGQSYGNYGHPTATSHTTVPASVSYPTSGHSHREHATPPELTGYGHAPSAGSAVPHAIAMTPSNGSARRPHPDLAASFPINEDAPRTTPQYHSSTLDQTQHQPSRQTSRDAAKDRNSRQDPNAYLNPGSYATAAYDPRSPKSTKTPSPGHHARYMSQNTPPKETSVPTQYFPASSPQLPSSSTDYAHAHDPSRYNAPRPSSRNATPSAYLATSGYPSHLDAAPTAPTNYVANLNVPSNGQSRSDNPSPRSHNAPPVTAPPAAARVTSRTPSYDTGSTTLLGQTPSSQAPTLASPTAQGQNMLYPSATYVSQQGYPANQASARAAPGTSSYTASASRQARHQHSASVPSPALPSQGAAMSPQMPTRSQTQPVAPRVPVAPQPVRAYTQPQGGPDTYANSQMRRVEVAGHSSTPVPSRSQQRKVMPSPSPEPDLRTPSSLARSNSKLPFSPEPDPPPAYSQSLTEPKKKPGFFGGFFRSKSVSGKQRPGDPAPQAAPAETAAQPSSTKAPPTKVAFASAPAPHAADAMRKGAATPASQKTITGAAPAVVSEKKSSAANPFSAFRLLSKRNRTISAASVEAADGTHGGASTVITSPAGSTRSPTPKLYPPSRDPVQATYDWRNREEAELHARGAHRRRRPGVTFEGQYIEDHPYAQRNKPSYAGMIWTALFEYIFPGSLLSRNECPVNYDRPPLDDITIEEFETYALDRLRILAEIESCYARNRPWDEICTITRKQCEKYLPMEASTSRGDLDSQRKPDHIGHFVLRLAFCRSEELRRRFIKAETTLFRVRYEYEGQVAPADRKAFLNSRDFDWIQVDAREKAQYASQLQNSGVRNDEDFYKVKWTRVPDLVERRRVFLKGGYAYVPTRDQSSIVYQEFQSNLEKALEATLPRLDEDTRLVPILNHLSQGFLAGVSSEWNETTAGDEIKAEMVEELSRKHFPACMRNLQDNLKRNHHLKHFGRLQYGLFLKILGLSIEEAMMFWRKSFSGFTDDQFNKNYKYNIRHSYGLEGKRANYQAKSCQQILTSDQPGPTDSHGCPFRHFSPDNLQTALLSMYSSQGLTSADIPEILNTVKGGHYHVACTRVFEITHAHRGVKKGDGIGDKESVTHPNQYAARSRELERAAEAEVKLEADGDVVMA</sequence>
<organism evidence="12 13">
    <name type="scientific">Hericium alpestre</name>
    <dbReference type="NCBI Taxonomy" id="135208"/>
    <lineage>
        <taxon>Eukaryota</taxon>
        <taxon>Fungi</taxon>
        <taxon>Dikarya</taxon>
        <taxon>Basidiomycota</taxon>
        <taxon>Agaricomycotina</taxon>
        <taxon>Agaricomycetes</taxon>
        <taxon>Russulales</taxon>
        <taxon>Hericiaceae</taxon>
        <taxon>Hericium</taxon>
    </lineage>
</organism>
<feature type="compositionally biased region" description="Polar residues" evidence="10">
    <location>
        <begin position="469"/>
        <end position="491"/>
    </location>
</feature>
<feature type="compositionally biased region" description="Basic and acidic residues" evidence="10">
    <location>
        <begin position="327"/>
        <end position="337"/>
    </location>
</feature>
<feature type="region of interest" description="Disordered" evidence="10">
    <location>
        <begin position="374"/>
        <end position="909"/>
    </location>
</feature>
<feature type="compositionally biased region" description="Low complexity" evidence="10">
    <location>
        <begin position="1171"/>
        <end position="1181"/>
    </location>
</feature>
<dbReference type="InterPro" id="IPR007238">
    <property type="entry name" value="DNA_primase_lsu_euk/arc"/>
</dbReference>
<dbReference type="STRING" id="135208.A0A4Z0A415"/>
<dbReference type="GO" id="GO:0006269">
    <property type="term" value="P:DNA replication, synthesis of primer"/>
    <property type="evidence" value="ECO:0007669"/>
    <property type="project" value="UniProtKB-KW"/>
</dbReference>
<dbReference type="GO" id="GO:0003677">
    <property type="term" value="F:DNA binding"/>
    <property type="evidence" value="ECO:0007669"/>
    <property type="project" value="UniProtKB-KW"/>
</dbReference>
<feature type="domain" description="DNA primase large subunit C-terminal" evidence="11">
    <location>
        <begin position="1630"/>
        <end position="1809"/>
    </location>
</feature>
<dbReference type="CDD" id="cd07322">
    <property type="entry name" value="PriL_PriS_Eukaryotic"/>
    <property type="match status" value="1"/>
</dbReference>
<feature type="compositionally biased region" description="Polar residues" evidence="10">
    <location>
        <begin position="1106"/>
        <end position="1115"/>
    </location>
</feature>
<feature type="compositionally biased region" description="Low complexity" evidence="10">
    <location>
        <begin position="156"/>
        <end position="173"/>
    </location>
</feature>
<feature type="region of interest" description="Disordered" evidence="10">
    <location>
        <begin position="926"/>
        <end position="996"/>
    </location>
</feature>
<feature type="compositionally biased region" description="Basic and acidic residues" evidence="10">
    <location>
        <begin position="441"/>
        <end position="456"/>
    </location>
</feature>
<feature type="compositionally biased region" description="Polar residues" evidence="10">
    <location>
        <begin position="502"/>
        <end position="516"/>
    </location>
</feature>
<feature type="compositionally biased region" description="Basic and acidic residues" evidence="10">
    <location>
        <begin position="35"/>
        <end position="45"/>
    </location>
</feature>
<feature type="compositionally biased region" description="Polar residues" evidence="10">
    <location>
        <begin position="1286"/>
        <end position="1298"/>
    </location>
</feature>
<feature type="compositionally biased region" description="Pro residues" evidence="10">
    <location>
        <begin position="686"/>
        <end position="700"/>
    </location>
</feature>
<feature type="compositionally biased region" description="Polar residues" evidence="10">
    <location>
        <begin position="1132"/>
        <end position="1143"/>
    </location>
</feature>
<feature type="compositionally biased region" description="Low complexity" evidence="10">
    <location>
        <begin position="951"/>
        <end position="968"/>
    </location>
</feature>
<feature type="compositionally biased region" description="Polar residues" evidence="10">
    <location>
        <begin position="400"/>
        <end position="416"/>
    </location>
</feature>
<feature type="region of interest" description="Disordered" evidence="10">
    <location>
        <begin position="1"/>
        <end position="337"/>
    </location>
</feature>
<keyword evidence="7" id="KW-0408">Iron</keyword>
<feature type="compositionally biased region" description="Basic and acidic residues" evidence="10">
    <location>
        <begin position="10"/>
        <end position="20"/>
    </location>
</feature>
<feature type="compositionally biased region" description="Polar residues" evidence="10">
    <location>
        <begin position="785"/>
        <end position="804"/>
    </location>
</feature>
<keyword evidence="5" id="KW-0235">DNA replication</keyword>
<keyword evidence="9" id="KW-0238">DNA-binding</keyword>
<evidence type="ECO:0000256" key="4">
    <source>
        <dbReference type="ARBA" id="ARBA00022515"/>
    </source>
</evidence>
<feature type="compositionally biased region" description="Low complexity" evidence="10">
    <location>
        <begin position="1211"/>
        <end position="1221"/>
    </location>
</feature>
<evidence type="ECO:0000256" key="5">
    <source>
        <dbReference type="ARBA" id="ARBA00022705"/>
    </source>
</evidence>
<evidence type="ECO:0000259" key="11">
    <source>
        <dbReference type="Pfam" id="PF04104"/>
    </source>
</evidence>
<comment type="caution">
    <text evidence="12">The sequence shown here is derived from an EMBL/GenBank/DDBJ whole genome shotgun (WGS) entry which is preliminary data.</text>
</comment>
<keyword evidence="6" id="KW-0479">Metal-binding</keyword>